<feature type="compositionally biased region" description="Basic and acidic residues" evidence="5">
    <location>
        <begin position="268"/>
        <end position="290"/>
    </location>
</feature>
<proteinExistence type="predicted"/>
<feature type="compositionally biased region" description="Basic and acidic residues" evidence="5">
    <location>
        <begin position="171"/>
        <end position="183"/>
    </location>
</feature>
<dbReference type="OrthoDB" id="5836119at2759"/>
<evidence type="ECO:0000256" key="1">
    <source>
        <dbReference type="ARBA" id="ARBA00004123"/>
    </source>
</evidence>
<dbReference type="Proteomes" id="UP000226192">
    <property type="component" value="Unassembled WGS sequence"/>
</dbReference>
<evidence type="ECO:0000256" key="3">
    <source>
        <dbReference type="ARBA" id="ARBA00023163"/>
    </source>
</evidence>
<dbReference type="PANTHER" id="PTHR13408">
    <property type="entry name" value="DNA-DIRECTED RNA POLYMERASE III"/>
    <property type="match status" value="1"/>
</dbReference>
<comment type="subcellular location">
    <subcellularLocation>
        <location evidence="1">Nucleus</location>
    </subcellularLocation>
</comment>
<feature type="region of interest" description="Disordered" evidence="5">
    <location>
        <begin position="1"/>
        <end position="183"/>
    </location>
</feature>
<keyword evidence="3" id="KW-0804">Transcription</keyword>
<dbReference type="GO" id="GO:0005666">
    <property type="term" value="C:RNA polymerase III complex"/>
    <property type="evidence" value="ECO:0007669"/>
    <property type="project" value="InterPro"/>
</dbReference>
<dbReference type="GO" id="GO:0003677">
    <property type="term" value="F:DNA binding"/>
    <property type="evidence" value="ECO:0007669"/>
    <property type="project" value="InterPro"/>
</dbReference>
<protein>
    <submittedName>
        <fullName evidence="6">Uncharacterized protein</fullName>
    </submittedName>
</protein>
<keyword evidence="7" id="KW-1185">Reference proteome</keyword>
<dbReference type="AlphaFoldDB" id="A0A2C5XI36"/>
<feature type="compositionally biased region" description="Low complexity" evidence="5">
    <location>
        <begin position="47"/>
        <end position="69"/>
    </location>
</feature>
<name>A0A2C5XI36_9HYPO</name>
<evidence type="ECO:0000313" key="7">
    <source>
        <dbReference type="Proteomes" id="UP000226192"/>
    </source>
</evidence>
<feature type="compositionally biased region" description="Acidic residues" evidence="5">
    <location>
        <begin position="252"/>
        <end position="263"/>
    </location>
</feature>
<dbReference type="InterPro" id="IPR007811">
    <property type="entry name" value="RPC4"/>
</dbReference>
<feature type="compositionally biased region" description="Low complexity" evidence="5">
    <location>
        <begin position="1"/>
        <end position="20"/>
    </location>
</feature>
<evidence type="ECO:0000256" key="5">
    <source>
        <dbReference type="SAM" id="MobiDB-lite"/>
    </source>
</evidence>
<accession>A0A2C5XI36</accession>
<gene>
    <name evidence="6" type="ORF">CDD81_5827</name>
</gene>
<evidence type="ECO:0000256" key="4">
    <source>
        <dbReference type="ARBA" id="ARBA00023242"/>
    </source>
</evidence>
<keyword evidence="4" id="KW-0539">Nucleus</keyword>
<keyword evidence="2" id="KW-0240">DNA-directed RNA polymerase</keyword>
<evidence type="ECO:0000313" key="6">
    <source>
        <dbReference type="EMBL" id="PHH63448.1"/>
    </source>
</evidence>
<dbReference type="GO" id="GO:0042797">
    <property type="term" value="P:tRNA transcription by RNA polymerase III"/>
    <property type="evidence" value="ECO:0007669"/>
    <property type="project" value="TreeGrafter"/>
</dbReference>
<feature type="region of interest" description="Disordered" evidence="5">
    <location>
        <begin position="247"/>
        <end position="328"/>
    </location>
</feature>
<evidence type="ECO:0000256" key="2">
    <source>
        <dbReference type="ARBA" id="ARBA00022478"/>
    </source>
</evidence>
<dbReference type="PANTHER" id="PTHR13408:SF0">
    <property type="entry name" value="DNA-DIRECTED RNA POLYMERASE III SUBUNIT RPC4"/>
    <property type="match status" value="1"/>
</dbReference>
<dbReference type="Pfam" id="PF05132">
    <property type="entry name" value="RNA_pol_Rpc4"/>
    <property type="match status" value="1"/>
</dbReference>
<dbReference type="EMBL" id="NJET01000049">
    <property type="protein sequence ID" value="PHH63448.1"/>
    <property type="molecule type" value="Genomic_DNA"/>
</dbReference>
<feature type="compositionally biased region" description="Basic and acidic residues" evidence="5">
    <location>
        <begin position="304"/>
        <end position="328"/>
    </location>
</feature>
<feature type="compositionally biased region" description="Basic residues" evidence="5">
    <location>
        <begin position="103"/>
        <end position="113"/>
    </location>
</feature>
<comment type="caution">
    <text evidence="6">The sequence shown here is derived from an EMBL/GenBank/DDBJ whole genome shotgun (WGS) entry which is preliminary data.</text>
</comment>
<organism evidence="6 7">
    <name type="scientific">Ophiocordyceps australis</name>
    <dbReference type="NCBI Taxonomy" id="1399860"/>
    <lineage>
        <taxon>Eukaryota</taxon>
        <taxon>Fungi</taxon>
        <taxon>Dikarya</taxon>
        <taxon>Ascomycota</taxon>
        <taxon>Pezizomycotina</taxon>
        <taxon>Sordariomycetes</taxon>
        <taxon>Hypocreomycetidae</taxon>
        <taxon>Hypocreales</taxon>
        <taxon>Ophiocordycipitaceae</taxon>
        <taxon>Ophiocordyceps</taxon>
    </lineage>
</organism>
<feature type="compositionally biased region" description="Basic and acidic residues" evidence="5">
    <location>
        <begin position="75"/>
        <end position="102"/>
    </location>
</feature>
<feature type="compositionally biased region" description="Gly residues" evidence="5">
    <location>
        <begin position="135"/>
        <end position="164"/>
    </location>
</feature>
<sequence>MNRARATSTRGGRRGAASATDSQRRAASDDAQNSQIAATEPVGSEDATPSPSTATRRATSRSLRSTSGRFRPRAVRRDESERDSLARQEEKKAQERAAEERRARGRSRFRSKRSRGDSMGSRGGWGRGTSTATGPFGGGFAGPSGGSGGWLGGGSGGGSGGGFRTAGPRRVKMEGKDFGPGDESRIQEARINADKLHVLTPQEELDSEDEAMMAALGNRASSVLPMGIYRREHKETGVIVATTAELEAAERAEEEEEEEEDSLWIDGDGSRRLPEQQEEHGVWHVREKCKAPATKASGEDGMDIDEKTEAPRSQEEKRGKREKAKDEEQAIIQADLKLLASELGGMRVTDSEGKTRAPADKDGRLYLFQFPPRLPPLGQATAAKVKKEASEDVAMADATAVDLTQDDGASSSTATAAESSSDERAAPLDGAADGFRSQLLAQGGLIGQLKVRASGRVQLDWAGGMTLEMSPAAGMNFLTTAMIVEERDDKPSGTSGAGVAGEGIGMGKIMGRFVLAPVWSDEDEWTVAPADLVVPDE</sequence>
<feature type="compositionally biased region" description="Low complexity" evidence="5">
    <location>
        <begin position="409"/>
        <end position="419"/>
    </location>
</feature>
<feature type="region of interest" description="Disordered" evidence="5">
    <location>
        <begin position="402"/>
        <end position="429"/>
    </location>
</feature>
<dbReference type="STRING" id="1399860.A0A2C5XI36"/>
<reference evidence="6 7" key="1">
    <citation type="submission" date="2017-06" db="EMBL/GenBank/DDBJ databases">
        <title>Ant-infecting Ophiocordyceps genomes reveal a high diversity of potential behavioral manipulation genes and a possible major role for enterotoxins.</title>
        <authorList>
            <person name="De Bekker C."/>
            <person name="Evans H.C."/>
            <person name="Brachmann A."/>
            <person name="Hughes D.P."/>
        </authorList>
    </citation>
    <scope>NUCLEOTIDE SEQUENCE [LARGE SCALE GENOMIC DNA]</scope>
    <source>
        <strain evidence="6 7">Map64</strain>
    </source>
</reference>